<protein>
    <submittedName>
        <fullName evidence="1">Uncharacterized protein</fullName>
    </submittedName>
</protein>
<dbReference type="Proteomes" id="UP000010880">
    <property type="component" value="Chromosome"/>
</dbReference>
<dbReference type="STRING" id="748449.Halha_0487"/>
<accession>L0K5B3</accession>
<dbReference type="HOGENOM" id="CLU_3044007_0_0_9"/>
<dbReference type="EMBL" id="CP003359">
    <property type="protein sequence ID" value="AGB40462.1"/>
    <property type="molecule type" value="Genomic_DNA"/>
</dbReference>
<organism evidence="1 2">
    <name type="scientific">Halobacteroides halobius (strain ATCC 35273 / DSM 5150 / MD-1)</name>
    <dbReference type="NCBI Taxonomy" id="748449"/>
    <lineage>
        <taxon>Bacteria</taxon>
        <taxon>Bacillati</taxon>
        <taxon>Bacillota</taxon>
        <taxon>Clostridia</taxon>
        <taxon>Halanaerobiales</taxon>
        <taxon>Halobacteroidaceae</taxon>
        <taxon>Halobacteroides</taxon>
    </lineage>
</organism>
<reference evidence="2" key="1">
    <citation type="submission" date="2012-02" db="EMBL/GenBank/DDBJ databases">
        <title>The complete genome of Halobacteroides halobius DSM 5150.</title>
        <authorList>
            <person name="Lucas S."/>
            <person name="Copeland A."/>
            <person name="Lapidus A."/>
            <person name="Glavina del Rio T."/>
            <person name="Dalin E."/>
            <person name="Tice H."/>
            <person name="Bruce D."/>
            <person name="Goodwin L."/>
            <person name="Pitluck S."/>
            <person name="Peters L."/>
            <person name="Mikhailova N."/>
            <person name="Gu W."/>
            <person name="Kyrpides N."/>
            <person name="Mavromatis K."/>
            <person name="Ivanova N."/>
            <person name="Brettin T."/>
            <person name="Detter J.C."/>
            <person name="Han C."/>
            <person name="Larimer F."/>
            <person name="Land M."/>
            <person name="Hauser L."/>
            <person name="Markowitz V."/>
            <person name="Cheng J.-F."/>
            <person name="Hugenholtz P."/>
            <person name="Woyke T."/>
            <person name="Wu D."/>
            <person name="Tindall B."/>
            <person name="Pomrenke H."/>
            <person name="Brambilla E."/>
            <person name="Klenk H.-P."/>
            <person name="Eisen J.A."/>
        </authorList>
    </citation>
    <scope>NUCLEOTIDE SEQUENCE [LARGE SCALE GENOMIC DNA]</scope>
    <source>
        <strain evidence="2">ATCC 35273 / DSM 5150 / MD-1</strain>
    </source>
</reference>
<evidence type="ECO:0000313" key="2">
    <source>
        <dbReference type="Proteomes" id="UP000010880"/>
    </source>
</evidence>
<gene>
    <name evidence="1" type="ordered locus">Halha_0487</name>
</gene>
<sequence>MPLSVIIGFVILGWIINICLKDKSNCMDALNDKYQNKEFSKFINVLGKVSNNRK</sequence>
<name>L0K5B3_HALHC</name>
<dbReference type="AlphaFoldDB" id="L0K5B3"/>
<proteinExistence type="predicted"/>
<dbReference type="KEGG" id="hhl:Halha_0487"/>
<evidence type="ECO:0000313" key="1">
    <source>
        <dbReference type="EMBL" id="AGB40462.1"/>
    </source>
</evidence>
<dbReference type="RefSeq" id="WP_015326188.1">
    <property type="nucleotide sequence ID" value="NC_019978.1"/>
</dbReference>
<keyword evidence="2" id="KW-1185">Reference proteome</keyword>